<organism evidence="6 7">
    <name type="scientific">Rahnella victoriana</name>
    <dbReference type="NCBI Taxonomy" id="1510570"/>
    <lineage>
        <taxon>Bacteria</taxon>
        <taxon>Pseudomonadati</taxon>
        <taxon>Pseudomonadota</taxon>
        <taxon>Gammaproteobacteria</taxon>
        <taxon>Enterobacterales</taxon>
        <taxon>Yersiniaceae</taxon>
        <taxon>Rahnella</taxon>
    </lineage>
</organism>
<dbReference type="RefSeq" id="WP_095922943.1">
    <property type="nucleotide sequence ID" value="NZ_CBCSED010000003.1"/>
</dbReference>
<dbReference type="Pfam" id="PF03466">
    <property type="entry name" value="LysR_substrate"/>
    <property type="match status" value="1"/>
</dbReference>
<dbReference type="SUPFAM" id="SSF53850">
    <property type="entry name" value="Periplasmic binding protein-like II"/>
    <property type="match status" value="1"/>
</dbReference>
<comment type="caution">
    <text evidence="6">The sequence shown here is derived from an EMBL/GenBank/DDBJ whole genome shotgun (WGS) entry which is preliminary data.</text>
</comment>
<evidence type="ECO:0000313" key="6">
    <source>
        <dbReference type="EMBL" id="MBF7956666.1"/>
    </source>
</evidence>
<evidence type="ECO:0000256" key="1">
    <source>
        <dbReference type="ARBA" id="ARBA00009437"/>
    </source>
</evidence>
<dbReference type="InterPro" id="IPR000847">
    <property type="entry name" value="LysR_HTH_N"/>
</dbReference>
<dbReference type="InterPro" id="IPR036388">
    <property type="entry name" value="WH-like_DNA-bd_sf"/>
</dbReference>
<dbReference type="Pfam" id="PF00126">
    <property type="entry name" value="HTH_1"/>
    <property type="match status" value="1"/>
</dbReference>
<dbReference type="PANTHER" id="PTHR30537">
    <property type="entry name" value="HTH-TYPE TRANSCRIPTIONAL REGULATOR"/>
    <property type="match status" value="1"/>
</dbReference>
<dbReference type="Proteomes" id="UP000600307">
    <property type="component" value="Unassembled WGS sequence"/>
</dbReference>
<reference evidence="6 7" key="1">
    <citation type="submission" date="2020-11" db="EMBL/GenBank/DDBJ databases">
        <title>Taxonomic investigation of Rahnella spp.</title>
        <authorList>
            <person name="Lee S.D."/>
        </authorList>
    </citation>
    <scope>NUCLEOTIDE SEQUENCE [LARGE SCALE GENOMIC DNA]</scope>
    <source>
        <strain evidence="6 7">SAP-10</strain>
    </source>
</reference>
<evidence type="ECO:0000256" key="3">
    <source>
        <dbReference type="ARBA" id="ARBA00023125"/>
    </source>
</evidence>
<keyword evidence="3" id="KW-0238">DNA-binding</keyword>
<dbReference type="EMBL" id="JADOBH010000002">
    <property type="protein sequence ID" value="MBF7956666.1"/>
    <property type="molecule type" value="Genomic_DNA"/>
</dbReference>
<evidence type="ECO:0000313" key="7">
    <source>
        <dbReference type="Proteomes" id="UP000600307"/>
    </source>
</evidence>
<sequence>MAKRENYNELYLFMQVVREGSFTAAAHRLGLAQSGVSRSVRELEERLGVQLLVRTTRRLSLTQAGEQLYQTTESGFDALNTGLATLAHYRQTPSGTVRINASQHAIDKVLLPRLAIFKQRYPDIRLELISESRFVDIIAQRFDAGIRLGPEVGNGMIAVRITPDMEMAVVATSEHFRRYGFPQTPADLVAHPCIAYQFADGSLYAWELNQDEKKVTHQPQGQWVFSDSYMEAEAARLGLGLAYVPEELVCDDLESGKLIRVLPRYSQRLEGSYLYYPHRNVSPALRIVIDALKI</sequence>
<dbReference type="Gene3D" id="1.10.10.10">
    <property type="entry name" value="Winged helix-like DNA-binding domain superfamily/Winged helix DNA-binding domain"/>
    <property type="match status" value="1"/>
</dbReference>
<evidence type="ECO:0000259" key="5">
    <source>
        <dbReference type="PROSITE" id="PS50931"/>
    </source>
</evidence>
<protein>
    <submittedName>
        <fullName evidence="6">LysR family transcriptional regulator</fullName>
    </submittedName>
</protein>
<proteinExistence type="inferred from homology"/>
<comment type="similarity">
    <text evidence="1">Belongs to the LysR transcriptional regulatory family.</text>
</comment>
<dbReference type="SUPFAM" id="SSF46785">
    <property type="entry name" value="Winged helix' DNA-binding domain"/>
    <property type="match status" value="1"/>
</dbReference>
<dbReference type="Gene3D" id="3.40.190.290">
    <property type="match status" value="1"/>
</dbReference>
<feature type="domain" description="HTH lysR-type" evidence="5">
    <location>
        <begin position="5"/>
        <end position="62"/>
    </location>
</feature>
<name>A0ABS0DS22_9GAMM</name>
<dbReference type="InterPro" id="IPR036390">
    <property type="entry name" value="WH_DNA-bd_sf"/>
</dbReference>
<dbReference type="PANTHER" id="PTHR30537:SF1">
    <property type="entry name" value="HTH-TYPE TRANSCRIPTIONAL REGULATOR PGRR"/>
    <property type="match status" value="1"/>
</dbReference>
<keyword evidence="7" id="KW-1185">Reference proteome</keyword>
<dbReference type="PROSITE" id="PS50931">
    <property type="entry name" value="HTH_LYSR"/>
    <property type="match status" value="1"/>
</dbReference>
<dbReference type="InterPro" id="IPR058163">
    <property type="entry name" value="LysR-type_TF_proteobact-type"/>
</dbReference>
<gene>
    <name evidence="6" type="ORF">IV431_13965</name>
</gene>
<dbReference type="CDD" id="cd08474">
    <property type="entry name" value="PBP2_CrgA_like_5"/>
    <property type="match status" value="1"/>
</dbReference>
<keyword evidence="2" id="KW-0805">Transcription regulation</keyword>
<dbReference type="InterPro" id="IPR005119">
    <property type="entry name" value="LysR_subst-bd"/>
</dbReference>
<keyword evidence="4" id="KW-0804">Transcription</keyword>
<evidence type="ECO:0000256" key="2">
    <source>
        <dbReference type="ARBA" id="ARBA00023015"/>
    </source>
</evidence>
<evidence type="ECO:0000256" key="4">
    <source>
        <dbReference type="ARBA" id="ARBA00023163"/>
    </source>
</evidence>
<accession>A0ABS0DS22</accession>
<dbReference type="PRINTS" id="PR00039">
    <property type="entry name" value="HTHLYSR"/>
</dbReference>